<name>A0A183BNW4_GLOPA</name>
<reference evidence="2" key="1">
    <citation type="submission" date="2013-12" db="EMBL/GenBank/DDBJ databases">
        <authorList>
            <person name="Aslett M."/>
        </authorList>
    </citation>
    <scope>NUCLEOTIDE SEQUENCE [LARGE SCALE GENOMIC DNA]</scope>
    <source>
        <strain evidence="2">Lindley</strain>
    </source>
</reference>
<proteinExistence type="predicted"/>
<evidence type="ECO:0000256" key="1">
    <source>
        <dbReference type="SAM" id="SignalP"/>
    </source>
</evidence>
<dbReference type="WBParaSite" id="GPLIN_000230000">
    <property type="protein sequence ID" value="GPLIN_000230000"/>
    <property type="gene ID" value="GPLIN_000230000"/>
</dbReference>
<reference evidence="2" key="2">
    <citation type="submission" date="2014-05" db="EMBL/GenBank/DDBJ databases">
        <title>The genome and life-stage specific transcriptomes of Globodera pallida elucidate key aspects of plant parasitism by a cyst nematode.</title>
        <authorList>
            <person name="Cotton J.A."/>
            <person name="Lilley C.J."/>
            <person name="Jones L.M."/>
            <person name="Kikuchi T."/>
            <person name="Reid A.J."/>
            <person name="Thorpe P."/>
            <person name="Tsai I.J."/>
            <person name="Beasley H."/>
            <person name="Blok V."/>
            <person name="Cock P.J.A."/>
            <person name="Van den Akker S.E."/>
            <person name="Holroyd N."/>
            <person name="Hunt M."/>
            <person name="Mantelin S."/>
            <person name="Naghra H."/>
            <person name="Pain A."/>
            <person name="Palomares-Rius J.E."/>
            <person name="Zarowiecki M."/>
            <person name="Berriman M."/>
            <person name="Jones J.T."/>
            <person name="Urwin P.E."/>
        </authorList>
    </citation>
    <scope>NUCLEOTIDE SEQUENCE [LARGE SCALE GENOMIC DNA]</scope>
    <source>
        <strain evidence="2">Lindley</strain>
    </source>
</reference>
<evidence type="ECO:0000313" key="3">
    <source>
        <dbReference type="WBParaSite" id="GPLIN_000230000"/>
    </source>
</evidence>
<evidence type="ECO:0000313" key="2">
    <source>
        <dbReference type="Proteomes" id="UP000050741"/>
    </source>
</evidence>
<protein>
    <submittedName>
        <fullName evidence="3">Activin_recp domain-containing protein</fullName>
    </submittedName>
</protein>
<accession>A0A183BNW4</accession>
<sequence>MAPYQRHVVVLRWQISHFVLSLLLLSAAVPSSDGLSCYQGLANLSVPLSGSATQCPGMMALSCIKAVDYNSGQVTRSCQATNCTVQTTQSQVANNQQQQQQQQPQQAISTVAVCVNNTASTFCCCYGDGCNSALSPGAMASLLRYSIPIALLLIVGGILC</sequence>
<keyword evidence="2" id="KW-1185">Reference proteome</keyword>
<reference evidence="3" key="3">
    <citation type="submission" date="2016-06" db="UniProtKB">
        <authorList>
            <consortium name="WormBaseParasite"/>
        </authorList>
    </citation>
    <scope>IDENTIFICATION</scope>
</reference>
<organism evidence="2 3">
    <name type="scientific">Globodera pallida</name>
    <name type="common">Potato cyst nematode worm</name>
    <name type="synonym">Heterodera pallida</name>
    <dbReference type="NCBI Taxonomy" id="36090"/>
    <lineage>
        <taxon>Eukaryota</taxon>
        <taxon>Metazoa</taxon>
        <taxon>Ecdysozoa</taxon>
        <taxon>Nematoda</taxon>
        <taxon>Chromadorea</taxon>
        <taxon>Rhabditida</taxon>
        <taxon>Tylenchina</taxon>
        <taxon>Tylenchomorpha</taxon>
        <taxon>Tylenchoidea</taxon>
        <taxon>Heteroderidae</taxon>
        <taxon>Heteroderinae</taxon>
        <taxon>Globodera</taxon>
    </lineage>
</organism>
<feature type="signal peptide" evidence="1">
    <location>
        <begin position="1"/>
        <end position="34"/>
    </location>
</feature>
<dbReference type="Proteomes" id="UP000050741">
    <property type="component" value="Unassembled WGS sequence"/>
</dbReference>
<keyword evidence="1" id="KW-0732">Signal</keyword>
<dbReference type="AlphaFoldDB" id="A0A183BNW4"/>
<feature type="chain" id="PRO_5008146432" evidence="1">
    <location>
        <begin position="35"/>
        <end position="160"/>
    </location>
</feature>